<reference evidence="1 2" key="1">
    <citation type="submission" date="2024-01" db="EMBL/GenBank/DDBJ databases">
        <authorList>
            <person name="Waweru B."/>
        </authorList>
    </citation>
    <scope>NUCLEOTIDE SEQUENCE [LARGE SCALE GENOMIC DNA]</scope>
</reference>
<organism evidence="1 2">
    <name type="scientific">Dovyalis caffra</name>
    <dbReference type="NCBI Taxonomy" id="77055"/>
    <lineage>
        <taxon>Eukaryota</taxon>
        <taxon>Viridiplantae</taxon>
        <taxon>Streptophyta</taxon>
        <taxon>Embryophyta</taxon>
        <taxon>Tracheophyta</taxon>
        <taxon>Spermatophyta</taxon>
        <taxon>Magnoliopsida</taxon>
        <taxon>eudicotyledons</taxon>
        <taxon>Gunneridae</taxon>
        <taxon>Pentapetalae</taxon>
        <taxon>rosids</taxon>
        <taxon>fabids</taxon>
        <taxon>Malpighiales</taxon>
        <taxon>Salicaceae</taxon>
        <taxon>Flacourtieae</taxon>
        <taxon>Dovyalis</taxon>
    </lineage>
</organism>
<dbReference type="Proteomes" id="UP001314170">
    <property type="component" value="Unassembled WGS sequence"/>
</dbReference>
<gene>
    <name evidence="1" type="ORF">DCAF_LOCUS10523</name>
</gene>
<accession>A0AAV1RJY3</accession>
<comment type="caution">
    <text evidence="1">The sequence shown here is derived from an EMBL/GenBank/DDBJ whole genome shotgun (WGS) entry which is preliminary data.</text>
</comment>
<name>A0AAV1RJY3_9ROSI</name>
<evidence type="ECO:0000313" key="2">
    <source>
        <dbReference type="Proteomes" id="UP001314170"/>
    </source>
</evidence>
<proteinExistence type="predicted"/>
<keyword evidence="2" id="KW-1185">Reference proteome</keyword>
<dbReference type="EMBL" id="CAWUPB010000994">
    <property type="protein sequence ID" value="CAK7335529.1"/>
    <property type="molecule type" value="Genomic_DNA"/>
</dbReference>
<dbReference type="AlphaFoldDB" id="A0AAV1RJY3"/>
<evidence type="ECO:0000313" key="1">
    <source>
        <dbReference type="EMBL" id="CAK7335529.1"/>
    </source>
</evidence>
<protein>
    <submittedName>
        <fullName evidence="1">Uncharacterized protein</fullName>
    </submittedName>
</protein>
<sequence length="81" mass="9468">MANNLGYRPRQNQGRPWEFDRGAIYDGRKRTSTFRMGNRELVLFPSKDEILAKSSKREGRNFLTSVCKRMRSETEVIIGRS</sequence>